<protein>
    <submittedName>
        <fullName evidence="1">Uncharacterized protein</fullName>
    </submittedName>
</protein>
<reference evidence="2" key="1">
    <citation type="journal article" date="2021" name="Curr. Microbiol.">
        <title>Complete genome of nocamycin-producing strain Saccharothrix syringae NRRL B-16468 reveals the biosynthetic potential for secondary metabolites.</title>
        <authorList>
            <person name="Mo X."/>
            <person name="Yang S."/>
        </authorList>
    </citation>
    <scope>NUCLEOTIDE SEQUENCE [LARGE SCALE GENOMIC DNA]</scope>
    <source>
        <strain evidence="2">ATCC 51364 / DSM 43886 / JCM 6844 / KCTC 9398 / NBRC 14523 / NRRL B-16468 / INA 2240</strain>
    </source>
</reference>
<gene>
    <name evidence="1" type="ORF">EKG83_06205</name>
</gene>
<dbReference type="EMBL" id="CP034550">
    <property type="protein sequence ID" value="QFZ24064.1"/>
    <property type="molecule type" value="Genomic_DNA"/>
</dbReference>
<keyword evidence="2" id="KW-1185">Reference proteome</keyword>
<dbReference type="AlphaFoldDB" id="A0A5Q0HDM0"/>
<name>A0A5Q0HDM0_SACSY</name>
<dbReference type="Proteomes" id="UP000325787">
    <property type="component" value="Chromosome"/>
</dbReference>
<dbReference type="SUPFAM" id="SSF53756">
    <property type="entry name" value="UDP-Glycosyltransferase/glycogen phosphorylase"/>
    <property type="match status" value="1"/>
</dbReference>
<evidence type="ECO:0000313" key="1">
    <source>
        <dbReference type="EMBL" id="QFZ24064.1"/>
    </source>
</evidence>
<evidence type="ECO:0000313" key="2">
    <source>
        <dbReference type="Proteomes" id="UP000325787"/>
    </source>
</evidence>
<organism evidence="1 2">
    <name type="scientific">Saccharothrix syringae</name>
    <name type="common">Nocardiopsis syringae</name>
    <dbReference type="NCBI Taxonomy" id="103733"/>
    <lineage>
        <taxon>Bacteria</taxon>
        <taxon>Bacillati</taxon>
        <taxon>Actinomycetota</taxon>
        <taxon>Actinomycetes</taxon>
        <taxon>Pseudonocardiales</taxon>
        <taxon>Pseudonocardiaceae</taxon>
        <taxon>Saccharothrix</taxon>
    </lineage>
</organism>
<proteinExistence type="predicted"/>
<dbReference type="InterPro" id="IPR043148">
    <property type="entry name" value="TagF_C"/>
</dbReference>
<dbReference type="OrthoDB" id="3661391at2"/>
<sequence length="387" mass="41867">MGLDAPRWVSRAGCLSVLAVVHTVTSGQRLLEAVELIETDTRVQVVFTAAPDAFSNGVDDFLRSTGGIVLPWELVVREKFDLAIAAAYGSLHELHAPLAVMPHGAGYGKSFQAGGEPVAYGLDSQRLVHNGRVLVNALVLAHDDEREVLRRQCPQALDVAVVAGDPCHDRLVASLPHRELYRAALGVGPAERVVVVSSTWGLDSLFARFEDLLPRLLEELTPEGFRVVTLVHPAAWFGHGKRQVDAWLAECRDAGLIVVGPHADWRAALVAADYVMADHGSVGVYAAAVERPVVLVDAPVRATTSRGSAQELLQQHAPRFDPEVPVRRQLEAAAARAPELNRLIRPRLTSRPGQASAELRRVMYRLLGVSEPGRHRAVPPASPEGLS</sequence>
<accession>A0A5Q0HDM0</accession>
<dbReference type="KEGG" id="ssyi:EKG83_06205"/>
<dbReference type="Gene3D" id="3.40.50.12580">
    <property type="match status" value="1"/>
</dbReference>